<accession>A0AC60A5I7</accession>
<dbReference type="EMBL" id="OX596092">
    <property type="protein sequence ID" value="CAN0560870.1"/>
    <property type="molecule type" value="Genomic_DNA"/>
</dbReference>
<dbReference type="Proteomes" id="UP001162501">
    <property type="component" value="Chromosome 8"/>
</dbReference>
<reference evidence="1" key="2">
    <citation type="submission" date="2025-03" db="EMBL/GenBank/DDBJ databases">
        <authorList>
            <consortium name="ELIXIR-Norway"/>
            <consortium name="Elixir Norway"/>
        </authorList>
    </citation>
    <scope>NUCLEOTIDE SEQUENCE</scope>
</reference>
<sequence>MCGVVVWFYVSSLSSPAPSYLFSVVFFLCSQLLLGECFLSYSSPAPPPRPRPKKANHYLKNPIVSIFQKAFRTINVMFIGTWRYLYNCTENNLLSFVFWSRRKNSYFKNIPCYI</sequence>
<proteinExistence type="predicted"/>
<organism evidence="1 2">
    <name type="scientific">Rangifer tarandus platyrhynchus</name>
    <name type="common">Svalbard reindeer</name>
    <dbReference type="NCBI Taxonomy" id="3082113"/>
    <lineage>
        <taxon>Eukaryota</taxon>
        <taxon>Metazoa</taxon>
        <taxon>Chordata</taxon>
        <taxon>Craniata</taxon>
        <taxon>Vertebrata</taxon>
        <taxon>Euteleostomi</taxon>
        <taxon>Mammalia</taxon>
        <taxon>Eutheria</taxon>
        <taxon>Laurasiatheria</taxon>
        <taxon>Artiodactyla</taxon>
        <taxon>Ruminantia</taxon>
        <taxon>Pecora</taxon>
        <taxon>Cervidae</taxon>
        <taxon>Odocoileinae</taxon>
        <taxon>Rangifer</taxon>
    </lineage>
</organism>
<gene>
    <name evidence="1" type="ORF">MRATA1EN22A_LOCUS27092</name>
</gene>
<protein>
    <submittedName>
        <fullName evidence="1">Uncharacterized protein</fullName>
    </submittedName>
</protein>
<name>A0AC60A5I7_RANTA</name>
<reference evidence="1" key="1">
    <citation type="submission" date="2023-05" db="EMBL/GenBank/DDBJ databases">
        <authorList>
            <consortium name="ELIXIR-Norway"/>
        </authorList>
    </citation>
    <scope>NUCLEOTIDE SEQUENCE</scope>
</reference>
<evidence type="ECO:0000313" key="2">
    <source>
        <dbReference type="Proteomes" id="UP001162501"/>
    </source>
</evidence>
<evidence type="ECO:0000313" key="1">
    <source>
        <dbReference type="EMBL" id="CAN0560870.1"/>
    </source>
</evidence>